<comment type="caution">
    <text evidence="1">The sequence shown here is derived from an EMBL/GenBank/DDBJ whole genome shotgun (WGS) entry which is preliminary data.</text>
</comment>
<keyword evidence="2" id="KW-1185">Reference proteome</keyword>
<dbReference type="EMBL" id="VSRR010031325">
    <property type="protein sequence ID" value="MPC70554.1"/>
    <property type="molecule type" value="Genomic_DNA"/>
</dbReference>
<accession>A0A5B7HPU0</accession>
<dbReference type="AlphaFoldDB" id="A0A5B7HPU0"/>
<proteinExistence type="predicted"/>
<evidence type="ECO:0000313" key="2">
    <source>
        <dbReference type="Proteomes" id="UP000324222"/>
    </source>
</evidence>
<sequence>MSGMLLLAVDYVSLSRLALFLRFPIGRLSSAWCLSCTFHTHTLVPTGLTE</sequence>
<gene>
    <name evidence="1" type="ORF">E2C01_064806</name>
</gene>
<reference evidence="1 2" key="1">
    <citation type="submission" date="2019-05" db="EMBL/GenBank/DDBJ databases">
        <title>Another draft genome of Portunus trituberculatus and its Hox gene families provides insights of decapod evolution.</title>
        <authorList>
            <person name="Jeong J.-H."/>
            <person name="Song I."/>
            <person name="Kim S."/>
            <person name="Choi T."/>
            <person name="Kim D."/>
            <person name="Ryu S."/>
            <person name="Kim W."/>
        </authorList>
    </citation>
    <scope>NUCLEOTIDE SEQUENCE [LARGE SCALE GENOMIC DNA]</scope>
    <source>
        <tissue evidence="1">Muscle</tissue>
    </source>
</reference>
<name>A0A5B7HPU0_PORTR</name>
<evidence type="ECO:0000313" key="1">
    <source>
        <dbReference type="EMBL" id="MPC70554.1"/>
    </source>
</evidence>
<protein>
    <submittedName>
        <fullName evidence="1">Uncharacterized protein</fullName>
    </submittedName>
</protein>
<organism evidence="1 2">
    <name type="scientific">Portunus trituberculatus</name>
    <name type="common">Swimming crab</name>
    <name type="synonym">Neptunus trituberculatus</name>
    <dbReference type="NCBI Taxonomy" id="210409"/>
    <lineage>
        <taxon>Eukaryota</taxon>
        <taxon>Metazoa</taxon>
        <taxon>Ecdysozoa</taxon>
        <taxon>Arthropoda</taxon>
        <taxon>Crustacea</taxon>
        <taxon>Multicrustacea</taxon>
        <taxon>Malacostraca</taxon>
        <taxon>Eumalacostraca</taxon>
        <taxon>Eucarida</taxon>
        <taxon>Decapoda</taxon>
        <taxon>Pleocyemata</taxon>
        <taxon>Brachyura</taxon>
        <taxon>Eubrachyura</taxon>
        <taxon>Portunoidea</taxon>
        <taxon>Portunidae</taxon>
        <taxon>Portuninae</taxon>
        <taxon>Portunus</taxon>
    </lineage>
</organism>
<dbReference type="Proteomes" id="UP000324222">
    <property type="component" value="Unassembled WGS sequence"/>
</dbReference>